<feature type="domain" description="Phage-Barnase-EndoU-ColicinE5/D-RelE like nuclease 3" evidence="4">
    <location>
        <begin position="1248"/>
        <end position="1365"/>
    </location>
</feature>
<sequence length="2286" mass="250406">MTLAEREALALSIGQPGIFALKTAQKRWDRLLEKVRESLAAKMSQTEGKPEIDTAKDQATNSDAQTRQKGPEQAADIDSRALAAAIAPQATELDLRAKSHEVERDGDVGVVMGSGDVRFVSLAEAAAATRSEIDGGTPATPFQIHNATGIRIGDAQRAIDAANKTKASEIADFGEKLGGARKDRDAMRAAFDKVPTDAEIEHLPLSKLWPASETDKIEDPFTAAVMFASRAEIPAKPRKGYKVRAWAEKVKLFRGVVQRALGDVTREQFLAEMRSHRALDGFRAKLALLEAIDRQHWKRIGEVNEYPDAYRFGEDGEKIRSSFVSVTIDGRAEHFSGVGSVADALDAVRERLGDGPAESRLQFDVYSKGGAYFIAKAGDKEKRALRRFPSAKEAMEYRKSNHDDLVAAWEAVKDRDNVKKTDVRRGENRERVGHDWRGGKDVTPEQFIEELGFRGVEFGNWVEQGKGAKERQGMLNQAYDALRDLADVVGIPPRAVSLDGTLGLGFGSRGSGRASAHFESDTLVINLTKTRGAGSLAHEWFHALDNYFARYRGVPTFKGNQAQYRREAFITYNPESFYTHKTTGTILPQRAFEVMIKGERHPEHGRLSSRAMDRAQWELKEGVRPEVGEAFSGVVKALDESPMAQRSALNDKGATDGYWSRIIERAARAFEGYAIHKMAQRGHQNDYLANVVPAADFVRDAGRYPYMLESEMAPVAEAFDALFATIQTRRTDRGEALFSFAGRDAETADLHGLGNAQRRIAAGENPEAVRQATGWHRGADGMWRFEISDEQARLAVGGKTAAEVLDAASLDGPNVRVADMLDHPQLFAAYPHLENIRVELMPAGERAAARLMRSVTGTRLQIRGSLKSETLPSVMLHELQHAIQNAEGFATGGSARNLTSDLDRSGAETYRRLAGEVEARNTQSRMRMTDAMRRQVSPELTADVPSDEVIVTFNGQVLSTAPKNTGSRLPVSERGLLRALRYQFPGLVEPTRRMLERGRAGTKGGLVVIDSADPLRVAGTFSMKTGRALDDSIELFSEAATVNGFFDPRSGLIFLVGPNLDPITAPAVLLHEMIHGQQREKIDAQAMAMLMNRSQEKDASTRAFLDRVAQRMVDAGAAADSKEAAAYIVEQAVIEGRSRGYRVADSKFLDWVGVTLGPRVAEFVRSVAAMVRTWMIRHGGITTLTVDDLVGYAMAGVERAASGRAGAGRNAVPATSIGPDGMAGAIRAVIDAARSPGHAPQKANLGGVADWLADEAKARAGLNIAGFTHVLDGSAVRHMLNRHTNPTIEKNRGQIPLTDADIAAAAEVIAEPDQVVLGTKTQGRKDQIAYLKRQADGSILYLEEVRSGRRELAAVSMRKYPAAKDFSDIVATLPSNARSDGGDGLIVVSPPGGGNIQFSRAGVTSQQIARNIGDGLKSITVQNIRQAGRHKLTDWLKLGLQFLGRRQLVEVYGDVLPLAHYDRLAAQMEADKNDVGATADDLARRWGKLPDEQRLAELMHDATLAQVDADSAVPYVAGDDRMRSTMLKGQFKALSADAQKVYREARDHYRRHHAEVRDAIRDRIGRSELKNERKAEILKRMDDDFFKAVKGVYFPLARFGQYVVVVKDAAGKVESVSRAETMLEAEAMRREMVKAFPARDGYRVGRVVLSKEFVASRDMVGRGFMTELYEALDQQNLPAAQLAELEDTLGQLYLSSLPDLSWAKHGIHRKGTPGFSQDARRAFAQNTFHGARYLAKLRYGDQMQTELDRMQKHVDEMSSADGFDQPGAQRVVDEMNKRHDAMMNPKSNPLSTALTSLGFVYYLGLSPAAAAVNLSQTALVAYPVMGAKWGFKKAGAALLKASGETLAGKNDMRSQLTDADEIRAYDEAVRTGTIDVTMAHDLAGIAQGEDAKVMWKIRPVMRMASFLFHHAERFNRQATFIAAYRLAKEAGSHHDSAYEQAVKATYDGHFDYSAGNRPRVMQGNVARVVLLFKQYAQNMIFTLARNAYQSVAGESDEVKREARKVFGALLTTHAAAAGVLGLPFVGTLLTMASAIGGSDDEPWDAEAALRNMLAETFGPTVSEVISKGFSRLTPWDISGRVGLNNLLLPDVQESLEGQRWAESFATAMLGPVIGMGANAAKGAQKMADGDYGRGLEDMLPIFMRNPIKAYRLWDEGAIDRSGIAIKDEVSTAGALGQLAGFSPSEVRLAFEGRSAVFRADRRLAERRAELMSGFARAAMDKDAEAMAQARDAIAAFNQANPGRRITAPQMWQSVRARQRRIDQAQDGVYLPRNRRDALEAGRFANP</sequence>
<dbReference type="EMBL" id="QKOE01000019">
    <property type="protein sequence ID" value="PZA14991.1"/>
    <property type="molecule type" value="Genomic_DNA"/>
</dbReference>
<feature type="compositionally biased region" description="Polar residues" evidence="1">
    <location>
        <begin position="57"/>
        <end position="68"/>
    </location>
</feature>
<name>A0A323URW8_9RHOO</name>
<evidence type="ECO:0000259" key="4">
    <source>
        <dbReference type="Pfam" id="PF18812"/>
    </source>
</evidence>
<evidence type="ECO:0008006" key="9">
    <source>
        <dbReference type="Google" id="ProtNLM"/>
    </source>
</evidence>
<organism evidence="7 8">
    <name type="scientific">Parazoarcus communis SWub3 = DSM 12120</name>
    <dbReference type="NCBI Taxonomy" id="1121029"/>
    <lineage>
        <taxon>Bacteria</taxon>
        <taxon>Pseudomonadati</taxon>
        <taxon>Pseudomonadota</taxon>
        <taxon>Betaproteobacteria</taxon>
        <taxon>Rhodocyclales</taxon>
        <taxon>Zoogloeaceae</taxon>
        <taxon>Parazoarcus</taxon>
    </lineage>
</organism>
<evidence type="ECO:0000259" key="2">
    <source>
        <dbReference type="Pfam" id="PF18796"/>
    </source>
</evidence>
<protein>
    <recommendedName>
        <fullName evidence="9">Large polyvalent protein-associated domain-containing protein</fullName>
    </recommendedName>
</protein>
<evidence type="ECO:0000259" key="6">
    <source>
        <dbReference type="Pfam" id="PF18858"/>
    </source>
</evidence>
<dbReference type="NCBIfam" id="NF032893">
    <property type="entry name" value="tail-700"/>
    <property type="match status" value="1"/>
</dbReference>
<feature type="domain" description="Large polyvalent protein-associated" evidence="3">
    <location>
        <begin position="348"/>
        <end position="449"/>
    </location>
</feature>
<dbReference type="InterPro" id="IPR040651">
    <property type="entry name" value="LPD5"/>
</dbReference>
<comment type="caution">
    <text evidence="7">The sequence shown here is derived from an EMBL/GenBank/DDBJ whole genome shotgun (WGS) entry which is preliminary data.</text>
</comment>
<dbReference type="InterPro" id="IPR041301">
    <property type="entry name" value="PBECR3"/>
</dbReference>
<dbReference type="Pfam" id="PF18796">
    <property type="entry name" value="LPD1"/>
    <property type="match status" value="1"/>
</dbReference>
<feature type="domain" description="Large polyvalent protein-associated" evidence="2">
    <location>
        <begin position="651"/>
        <end position="728"/>
    </location>
</feature>
<evidence type="ECO:0000259" key="3">
    <source>
        <dbReference type="Pfam" id="PF18799"/>
    </source>
</evidence>
<dbReference type="Proteomes" id="UP000248259">
    <property type="component" value="Unassembled WGS sequence"/>
</dbReference>
<reference evidence="7 8" key="1">
    <citation type="submission" date="2018-06" db="EMBL/GenBank/DDBJ databases">
        <title>Azoarcus communis strain SWub3 genome.</title>
        <authorList>
            <person name="Zorraquino Salvo V."/>
            <person name="Toubiana D."/>
            <person name="Blumwald E."/>
        </authorList>
    </citation>
    <scope>NUCLEOTIDE SEQUENCE [LARGE SCALE GENOMIC DNA]</scope>
    <source>
        <strain evidence="7 8">SWub3</strain>
    </source>
</reference>
<feature type="domain" description="Large polyvalent protein associated" evidence="5">
    <location>
        <begin position="738"/>
        <end position="794"/>
    </location>
</feature>
<dbReference type="Pfam" id="PF18838">
    <property type="entry name" value="LPD23"/>
    <property type="match status" value="1"/>
</dbReference>
<evidence type="ECO:0000313" key="8">
    <source>
        <dbReference type="Proteomes" id="UP000248259"/>
    </source>
</evidence>
<gene>
    <name evidence="7" type="ORF">DNK49_19170</name>
</gene>
<keyword evidence="8" id="KW-1185">Reference proteome</keyword>
<feature type="region of interest" description="Disordered" evidence="1">
    <location>
        <begin position="40"/>
        <end position="75"/>
    </location>
</feature>
<dbReference type="OrthoDB" id="9151960at2"/>
<accession>A0A323URW8</accession>
<dbReference type="Pfam" id="PF18812">
    <property type="entry name" value="PBECR3"/>
    <property type="match status" value="1"/>
</dbReference>
<evidence type="ECO:0000256" key="1">
    <source>
        <dbReference type="SAM" id="MobiDB-lite"/>
    </source>
</evidence>
<feature type="domain" description="Large polyvalent protein-associated" evidence="6">
    <location>
        <begin position="1420"/>
        <end position="1595"/>
    </location>
</feature>
<dbReference type="InterPro" id="IPR041639">
    <property type="entry name" value="LPD39"/>
</dbReference>
<proteinExistence type="predicted"/>
<dbReference type="InterPro" id="IPR041047">
    <property type="entry name" value="LPD1"/>
</dbReference>
<dbReference type="Pfam" id="PF18799">
    <property type="entry name" value="LPD5"/>
    <property type="match status" value="1"/>
</dbReference>
<evidence type="ECO:0000259" key="5">
    <source>
        <dbReference type="Pfam" id="PF18838"/>
    </source>
</evidence>
<evidence type="ECO:0000313" key="7">
    <source>
        <dbReference type="EMBL" id="PZA14991.1"/>
    </source>
</evidence>
<dbReference type="Pfam" id="PF18858">
    <property type="entry name" value="LPD39"/>
    <property type="match status" value="1"/>
</dbReference>
<dbReference type="InterPro" id="IPR040696">
    <property type="entry name" value="LPD23"/>
</dbReference>